<keyword evidence="9" id="KW-1185">Reference proteome</keyword>
<dbReference type="CDD" id="cd00075">
    <property type="entry name" value="HATPase"/>
    <property type="match status" value="1"/>
</dbReference>
<dbReference type="InterPro" id="IPR005467">
    <property type="entry name" value="His_kinase_dom"/>
</dbReference>
<keyword evidence="4" id="KW-0808">Transferase</keyword>
<gene>
    <name evidence="8" type="ORF">FOZ74_10775</name>
</gene>
<keyword evidence="6" id="KW-0812">Transmembrane</keyword>
<keyword evidence="3" id="KW-0597">Phosphoprotein</keyword>
<feature type="transmembrane region" description="Helical" evidence="6">
    <location>
        <begin position="294"/>
        <end position="319"/>
    </location>
</feature>
<dbReference type="SUPFAM" id="SSF47384">
    <property type="entry name" value="Homodimeric domain of signal transducing histidine kinase"/>
    <property type="match status" value="1"/>
</dbReference>
<dbReference type="InterPro" id="IPR003594">
    <property type="entry name" value="HATPase_dom"/>
</dbReference>
<evidence type="ECO:0000256" key="3">
    <source>
        <dbReference type="ARBA" id="ARBA00022553"/>
    </source>
</evidence>
<feature type="transmembrane region" description="Helical" evidence="6">
    <location>
        <begin position="326"/>
        <end position="345"/>
    </location>
</feature>
<evidence type="ECO:0000256" key="4">
    <source>
        <dbReference type="ARBA" id="ARBA00022679"/>
    </source>
</evidence>
<dbReference type="RefSeq" id="WP_146913068.1">
    <property type="nucleotide sequence ID" value="NZ_CP042344.1"/>
</dbReference>
<dbReference type="EMBL" id="CP042344">
    <property type="protein sequence ID" value="QEA13476.1"/>
    <property type="molecule type" value="Genomic_DNA"/>
</dbReference>
<evidence type="ECO:0000313" key="9">
    <source>
        <dbReference type="Proteomes" id="UP000321199"/>
    </source>
</evidence>
<dbReference type="Pfam" id="PF02518">
    <property type="entry name" value="HATPase_c"/>
    <property type="match status" value="1"/>
</dbReference>
<keyword evidence="5" id="KW-0418">Kinase</keyword>
<dbReference type="AlphaFoldDB" id="A0A5B8RVB0"/>
<dbReference type="GO" id="GO:0000155">
    <property type="term" value="F:phosphorelay sensor kinase activity"/>
    <property type="evidence" value="ECO:0007669"/>
    <property type="project" value="InterPro"/>
</dbReference>
<dbReference type="Proteomes" id="UP000321199">
    <property type="component" value="Chromosome"/>
</dbReference>
<dbReference type="EC" id="2.7.13.3" evidence="2"/>
<dbReference type="GO" id="GO:0007234">
    <property type="term" value="P:osmosensory signaling via phosphorelay pathway"/>
    <property type="evidence" value="ECO:0007669"/>
    <property type="project" value="TreeGrafter"/>
</dbReference>
<dbReference type="InterPro" id="IPR050351">
    <property type="entry name" value="BphY/WalK/GraS-like"/>
</dbReference>
<organism evidence="8 9">
    <name type="scientific">Comamonas flocculans</name>
    <dbReference type="NCBI Taxonomy" id="2597701"/>
    <lineage>
        <taxon>Bacteria</taxon>
        <taxon>Pseudomonadati</taxon>
        <taxon>Pseudomonadota</taxon>
        <taxon>Betaproteobacteria</taxon>
        <taxon>Burkholderiales</taxon>
        <taxon>Comamonadaceae</taxon>
        <taxon>Comamonas</taxon>
    </lineage>
</organism>
<reference evidence="8 9" key="1">
    <citation type="submission" date="2019-07" db="EMBL/GenBank/DDBJ databases">
        <title>Complete genome sequence of Comamonas sp. NLF 7-7 isolated from livestock.</title>
        <authorList>
            <person name="Kim D.H."/>
            <person name="Kim J.G."/>
        </authorList>
    </citation>
    <scope>NUCLEOTIDE SEQUENCE [LARGE SCALE GENOMIC DNA]</scope>
    <source>
        <strain evidence="8 9">NLF 7-7</strain>
    </source>
</reference>
<keyword evidence="6" id="KW-1133">Transmembrane helix</keyword>
<sequence>MTRALPRRLAYLREWLLLAAVLLGLTALVSSRASLPRLDYLVQDLGTRLLAPPARTDIVLVAIDDRSIAAIGRWPWRRALHAELIGRISAQRPRAIGLDVLLGEEDPEYPQDDLLLARAIARSAHLVLPVARRGPGGLTVPDLPLPIFAAAAAELGHVQVQIGSDGVARGIYELEGPADAAWPHLSRALRCAAGEADPACRGHAEAGKGPWTRLQPRQLVFARGDPAFASHSYIDVLTGRIPADAFAGKYVLIGATATGLGDHYAIPAGIGASRIAGVQLLAHALNTELSGQGIASAGTGATLALNLAAVAAALMGLWLFGPLGSLLACIGLALLTLTLALLAPALWGLQWSPSGALVGIAAAYPLWSWRRLSFAARFLQRELAALHREGLAGPAEDTARRLGADRLGQRIHAVEAATRQLRSLHHYIADSLKHLPSPTFVCDAAGRITLATQAADVFADAARPLLRETLPQVLAGLVHPASGAPLLASWPPGTEHLHKPQEGRDAQGRRWLMLTSTFAQAEQQHWLITLVDLTEMRQAQEQRDQALRFISHDLRSPASAILTLLEMQHSLPQPLAEAQLRARIARHARSLLTMAQDFTELASAQTQSLRREALDLVALLHEAVQQSWAQAQARGVQVRIVRAPAQAPFEGDRQMLTRAIANLLNNAIKFTNARTDIECSLTAVQGCWQIGVRDHGPGIAPEQQQRIFNVFERLPSPGPSQPEGFGLGLAFVQEAMRRHAGAARVRSDGESGSEFLLLLPAAPASGAERFSG</sequence>
<dbReference type="GO" id="GO:0000156">
    <property type="term" value="F:phosphorelay response regulator activity"/>
    <property type="evidence" value="ECO:0007669"/>
    <property type="project" value="TreeGrafter"/>
</dbReference>
<dbReference type="InterPro" id="IPR036097">
    <property type="entry name" value="HisK_dim/P_sf"/>
</dbReference>
<dbReference type="KEGG" id="cof:FOZ74_10775"/>
<dbReference type="InterPro" id="IPR017181">
    <property type="entry name" value="Sig_transdc_His_kin_CHASE2"/>
</dbReference>
<dbReference type="PRINTS" id="PR00344">
    <property type="entry name" value="BCTRLSENSOR"/>
</dbReference>
<dbReference type="PANTHER" id="PTHR42878:SF15">
    <property type="entry name" value="BACTERIOPHYTOCHROME"/>
    <property type="match status" value="1"/>
</dbReference>
<dbReference type="CDD" id="cd00082">
    <property type="entry name" value="HisKA"/>
    <property type="match status" value="1"/>
</dbReference>
<feature type="domain" description="Histidine kinase" evidence="7">
    <location>
        <begin position="549"/>
        <end position="763"/>
    </location>
</feature>
<dbReference type="Pfam" id="PF05226">
    <property type="entry name" value="CHASE2"/>
    <property type="match status" value="1"/>
</dbReference>
<dbReference type="InterPro" id="IPR007890">
    <property type="entry name" value="CHASE2"/>
</dbReference>
<dbReference type="OrthoDB" id="9806704at2"/>
<dbReference type="InterPro" id="IPR003661">
    <property type="entry name" value="HisK_dim/P_dom"/>
</dbReference>
<proteinExistence type="predicted"/>
<dbReference type="Gene3D" id="1.10.287.130">
    <property type="match status" value="1"/>
</dbReference>
<name>A0A5B8RVB0_9BURK</name>
<dbReference type="Gene3D" id="3.30.565.10">
    <property type="entry name" value="Histidine kinase-like ATPase, C-terminal domain"/>
    <property type="match status" value="1"/>
</dbReference>
<dbReference type="SMART" id="SM00387">
    <property type="entry name" value="HATPase_c"/>
    <property type="match status" value="1"/>
</dbReference>
<evidence type="ECO:0000256" key="1">
    <source>
        <dbReference type="ARBA" id="ARBA00000085"/>
    </source>
</evidence>
<dbReference type="InterPro" id="IPR036890">
    <property type="entry name" value="HATPase_C_sf"/>
</dbReference>
<dbReference type="SMART" id="SM01080">
    <property type="entry name" value="CHASE2"/>
    <property type="match status" value="1"/>
</dbReference>
<dbReference type="PIRSF" id="PIRSF037347">
    <property type="entry name" value="STHK_CHASE2_PAS_prd"/>
    <property type="match status" value="1"/>
</dbReference>
<evidence type="ECO:0000259" key="7">
    <source>
        <dbReference type="PROSITE" id="PS50109"/>
    </source>
</evidence>
<evidence type="ECO:0000256" key="6">
    <source>
        <dbReference type="SAM" id="Phobius"/>
    </source>
</evidence>
<keyword evidence="6" id="KW-0472">Membrane</keyword>
<comment type="catalytic activity">
    <reaction evidence="1">
        <text>ATP + protein L-histidine = ADP + protein N-phospho-L-histidine.</text>
        <dbReference type="EC" id="2.7.13.3"/>
    </reaction>
</comment>
<dbReference type="InterPro" id="IPR004358">
    <property type="entry name" value="Sig_transdc_His_kin-like_C"/>
</dbReference>
<evidence type="ECO:0000256" key="5">
    <source>
        <dbReference type="ARBA" id="ARBA00022777"/>
    </source>
</evidence>
<accession>A0A5B8RVB0</accession>
<dbReference type="PROSITE" id="PS50109">
    <property type="entry name" value="HIS_KIN"/>
    <property type="match status" value="1"/>
</dbReference>
<dbReference type="PANTHER" id="PTHR42878">
    <property type="entry name" value="TWO-COMPONENT HISTIDINE KINASE"/>
    <property type="match status" value="1"/>
</dbReference>
<dbReference type="GO" id="GO:0030295">
    <property type="term" value="F:protein kinase activator activity"/>
    <property type="evidence" value="ECO:0007669"/>
    <property type="project" value="TreeGrafter"/>
</dbReference>
<protein>
    <recommendedName>
        <fullName evidence="2">histidine kinase</fullName>
        <ecNumber evidence="2">2.7.13.3</ecNumber>
    </recommendedName>
</protein>
<dbReference type="SUPFAM" id="SSF55874">
    <property type="entry name" value="ATPase domain of HSP90 chaperone/DNA topoisomerase II/histidine kinase"/>
    <property type="match status" value="1"/>
</dbReference>
<evidence type="ECO:0000256" key="2">
    <source>
        <dbReference type="ARBA" id="ARBA00012438"/>
    </source>
</evidence>
<evidence type="ECO:0000313" key="8">
    <source>
        <dbReference type="EMBL" id="QEA13476.1"/>
    </source>
</evidence>